<keyword evidence="2" id="KW-1185">Reference proteome</keyword>
<proteinExistence type="predicted"/>
<organism evidence="1 2">
    <name type="scientific">Ovis ammon polii x Ovis aries</name>
    <dbReference type="NCBI Taxonomy" id="2918886"/>
    <lineage>
        <taxon>Eukaryota</taxon>
        <taxon>Metazoa</taxon>
        <taxon>Chordata</taxon>
        <taxon>Craniata</taxon>
        <taxon>Vertebrata</taxon>
        <taxon>Euteleostomi</taxon>
        <taxon>Mammalia</taxon>
        <taxon>Eutheria</taxon>
        <taxon>Laurasiatheria</taxon>
        <taxon>Artiodactyla</taxon>
        <taxon>Ruminantia</taxon>
        <taxon>Pecora</taxon>
        <taxon>Bovidae</taxon>
        <taxon>Caprinae</taxon>
        <taxon>Ovis</taxon>
    </lineage>
</organism>
<gene>
    <name evidence="1" type="ORF">MJG53_006809</name>
</gene>
<evidence type="ECO:0000313" key="1">
    <source>
        <dbReference type="EMBL" id="KAI4585275.1"/>
    </source>
</evidence>
<comment type="caution">
    <text evidence="1">The sequence shown here is derived from an EMBL/GenBank/DDBJ whole genome shotgun (WGS) entry which is preliminary data.</text>
</comment>
<dbReference type="EMBL" id="CM043030">
    <property type="protein sequence ID" value="KAI4585275.1"/>
    <property type="molecule type" value="Genomic_DNA"/>
</dbReference>
<sequence length="233" mass="25819">MRDKKGNEERGVLLLQRDDAASREGGRARIFFGEKGLLTLGYQCVLCPQITATVIDTTQLPFNSSEPCPAPAGRTYDVLEQVKIVFLLLLTFLLLQFILIVPETLRPWVRNTKCYPIVVLLPKEGSYKMTTDISKRGKSVQKKVAGGGLHSRSYSIRATGAKRSRPPPWKLAQDTDSMSVLMAVFLEKGFIANFDSIAISSTWKRKLNPATVSAVWSLTDVALAPMKTQNSQT</sequence>
<accession>A0ACB9V5S6</accession>
<reference evidence="1" key="1">
    <citation type="submission" date="2022-03" db="EMBL/GenBank/DDBJ databases">
        <title>Genomic analyses of argali, domestic sheep and their hybrids provide insights into chromosomal evolution, heterosis and genetic basis of agronomic traits.</title>
        <authorList>
            <person name="Li M."/>
        </authorList>
    </citation>
    <scope>NUCLEOTIDE SEQUENCE</scope>
    <source>
        <strain evidence="1">F1 hybrid</strain>
    </source>
</reference>
<dbReference type="Proteomes" id="UP001057279">
    <property type="component" value="Linkage Group LG05"/>
</dbReference>
<name>A0ACB9V5S6_9CETA</name>
<evidence type="ECO:0000313" key="2">
    <source>
        <dbReference type="Proteomes" id="UP001057279"/>
    </source>
</evidence>
<protein>
    <submittedName>
        <fullName evidence="1">Uncharacterized protein</fullName>
    </submittedName>
</protein>